<keyword evidence="5" id="KW-0804">Transcription</keyword>
<dbReference type="GO" id="GO:0001046">
    <property type="term" value="F:core promoter sequence-specific DNA binding"/>
    <property type="evidence" value="ECO:0007669"/>
    <property type="project" value="TreeGrafter"/>
</dbReference>
<organism evidence="7 8">
    <name type="scientific">Zizania palustris</name>
    <name type="common">Northern wild rice</name>
    <dbReference type="NCBI Taxonomy" id="103762"/>
    <lineage>
        <taxon>Eukaryota</taxon>
        <taxon>Viridiplantae</taxon>
        <taxon>Streptophyta</taxon>
        <taxon>Embryophyta</taxon>
        <taxon>Tracheophyta</taxon>
        <taxon>Spermatophyta</taxon>
        <taxon>Magnoliopsida</taxon>
        <taxon>Liliopsida</taxon>
        <taxon>Poales</taxon>
        <taxon>Poaceae</taxon>
        <taxon>BOP clade</taxon>
        <taxon>Oryzoideae</taxon>
        <taxon>Oryzeae</taxon>
        <taxon>Zizaniinae</taxon>
        <taxon>Zizania</taxon>
    </lineage>
</organism>
<dbReference type="GO" id="GO:0042795">
    <property type="term" value="P:snRNA transcription by RNA polymerase II"/>
    <property type="evidence" value="ECO:0007669"/>
    <property type="project" value="TreeGrafter"/>
</dbReference>
<evidence type="ECO:0000256" key="1">
    <source>
        <dbReference type="ARBA" id="ARBA00004123"/>
    </source>
</evidence>
<dbReference type="PANTHER" id="PTHR13421">
    <property type="entry name" value="SNRNA-ACTIVATING PROTEIN COMPLEX SUBUNIT 3"/>
    <property type="match status" value="1"/>
</dbReference>
<proteinExistence type="inferred from homology"/>
<keyword evidence="6" id="KW-0539">Nucleus</keyword>
<dbReference type="OrthoDB" id="46583at2759"/>
<reference evidence="7" key="2">
    <citation type="submission" date="2021-02" db="EMBL/GenBank/DDBJ databases">
        <authorList>
            <person name="Kimball J.A."/>
            <person name="Haas M.W."/>
            <person name="Macchietto M."/>
            <person name="Kono T."/>
            <person name="Duquette J."/>
            <person name="Shao M."/>
        </authorList>
    </citation>
    <scope>NUCLEOTIDE SEQUENCE</scope>
    <source>
        <tissue evidence="7">Fresh leaf tissue</tissue>
    </source>
</reference>
<evidence type="ECO:0000256" key="6">
    <source>
        <dbReference type="ARBA" id="ARBA00023242"/>
    </source>
</evidence>
<dbReference type="AlphaFoldDB" id="A0A8J5W8A3"/>
<dbReference type="GO" id="GO:0001006">
    <property type="term" value="F:RNA polymerase III type 3 promoter sequence-specific DNA binding"/>
    <property type="evidence" value="ECO:0007669"/>
    <property type="project" value="TreeGrafter"/>
</dbReference>
<dbReference type="GO" id="GO:0000978">
    <property type="term" value="F:RNA polymerase II cis-regulatory region sequence-specific DNA binding"/>
    <property type="evidence" value="ECO:0007669"/>
    <property type="project" value="TreeGrafter"/>
</dbReference>
<keyword evidence="3" id="KW-0805">Transcription regulation</keyword>
<reference evidence="7" key="1">
    <citation type="journal article" date="2021" name="bioRxiv">
        <title>Whole Genome Assembly and Annotation of Northern Wild Rice, Zizania palustris L., Supports a Whole Genome Duplication in the Zizania Genus.</title>
        <authorList>
            <person name="Haas M."/>
            <person name="Kono T."/>
            <person name="Macchietto M."/>
            <person name="Millas R."/>
            <person name="McGilp L."/>
            <person name="Shao M."/>
            <person name="Duquette J."/>
            <person name="Hirsch C.N."/>
            <person name="Kimball J."/>
        </authorList>
    </citation>
    <scope>NUCLEOTIDE SEQUENCE</scope>
    <source>
        <tissue evidence="7">Fresh leaf tissue</tissue>
    </source>
</reference>
<dbReference type="Pfam" id="PF12251">
    <property type="entry name" value="SNAPC3"/>
    <property type="match status" value="1"/>
</dbReference>
<name>A0A8J5W8A3_ZIZPA</name>
<protein>
    <submittedName>
        <fullName evidence="7">Uncharacterized protein</fullName>
    </submittedName>
</protein>
<dbReference type="GO" id="GO:0003681">
    <property type="term" value="F:bent DNA binding"/>
    <property type="evidence" value="ECO:0007669"/>
    <property type="project" value="TreeGrafter"/>
</dbReference>
<dbReference type="GO" id="GO:0042796">
    <property type="term" value="P:snRNA transcription by RNA polymerase III"/>
    <property type="evidence" value="ECO:0007669"/>
    <property type="project" value="TreeGrafter"/>
</dbReference>
<comment type="caution">
    <text evidence="7">The sequence shown here is derived from an EMBL/GenBank/DDBJ whole genome shotgun (WGS) entry which is preliminary data.</text>
</comment>
<comment type="similarity">
    <text evidence="2">Belongs to the SNAPC3/SRD2 family.</text>
</comment>
<evidence type="ECO:0000256" key="3">
    <source>
        <dbReference type="ARBA" id="ARBA00023015"/>
    </source>
</evidence>
<evidence type="ECO:0000256" key="5">
    <source>
        <dbReference type="ARBA" id="ARBA00023163"/>
    </source>
</evidence>
<dbReference type="GO" id="GO:0019185">
    <property type="term" value="C:snRNA-activating protein complex"/>
    <property type="evidence" value="ECO:0007669"/>
    <property type="project" value="TreeGrafter"/>
</dbReference>
<evidence type="ECO:0000256" key="2">
    <source>
        <dbReference type="ARBA" id="ARBA00010410"/>
    </source>
</evidence>
<dbReference type="InterPro" id="IPR022042">
    <property type="entry name" value="snRNA-activating_su3"/>
</dbReference>
<keyword evidence="4" id="KW-0238">DNA-binding</keyword>
<evidence type="ECO:0000313" key="7">
    <source>
        <dbReference type="EMBL" id="KAG8085110.1"/>
    </source>
</evidence>
<comment type="subcellular location">
    <subcellularLocation>
        <location evidence="1">Nucleus</location>
    </subcellularLocation>
</comment>
<evidence type="ECO:0000256" key="4">
    <source>
        <dbReference type="ARBA" id="ARBA00023125"/>
    </source>
</evidence>
<evidence type="ECO:0000313" key="8">
    <source>
        <dbReference type="Proteomes" id="UP000729402"/>
    </source>
</evidence>
<dbReference type="Proteomes" id="UP000729402">
    <property type="component" value="Unassembled WGS sequence"/>
</dbReference>
<dbReference type="EMBL" id="JAAALK010000082">
    <property type="protein sequence ID" value="KAG8085110.1"/>
    <property type="molecule type" value="Genomic_DNA"/>
</dbReference>
<accession>A0A8J5W8A3</accession>
<dbReference type="GO" id="GO:0005634">
    <property type="term" value="C:nucleus"/>
    <property type="evidence" value="ECO:0007669"/>
    <property type="project" value="UniProtKB-SubCell"/>
</dbReference>
<keyword evidence="8" id="KW-1185">Reference proteome</keyword>
<sequence length="188" mass="21734">MEQQSFLASLEEKSRRGGEGTAAVWCGKKKSEKTNVTKSLKYISTSWKNKAFKTDEHRPVFNPEVILCVEVYEKRYHFCESIGLYFSCTQEFLVLGSQLLTDLRDNIYCLTDKLMNVAKQHVRSGYFLIEDTFYNDTRHSTVDYSKPILDWLKNSSNEAEEKWDTIISGVLKETTKGLTVGFEHFKCP</sequence>
<gene>
    <name evidence="7" type="ORF">GUJ93_ZPchr0010g8066</name>
</gene>
<dbReference type="PANTHER" id="PTHR13421:SF16">
    <property type="entry name" value="SNRNA-ACTIVATING PROTEIN COMPLEX SUBUNIT 3"/>
    <property type="match status" value="1"/>
</dbReference>